<comment type="caution">
    <text evidence="1">The sequence shown here is derived from an EMBL/GenBank/DDBJ whole genome shotgun (WGS) entry which is preliminary data.</text>
</comment>
<evidence type="ECO:0000313" key="2">
    <source>
        <dbReference type="Proteomes" id="UP001597541"/>
    </source>
</evidence>
<proteinExistence type="predicted"/>
<evidence type="ECO:0000313" key="1">
    <source>
        <dbReference type="EMBL" id="MFD2613559.1"/>
    </source>
</evidence>
<dbReference type="Proteomes" id="UP001597541">
    <property type="component" value="Unassembled WGS sequence"/>
</dbReference>
<name>A0ABW5PF81_9BACL</name>
<reference evidence="2" key="1">
    <citation type="journal article" date="2019" name="Int. J. Syst. Evol. Microbiol.">
        <title>The Global Catalogue of Microorganisms (GCM) 10K type strain sequencing project: providing services to taxonomists for standard genome sequencing and annotation.</title>
        <authorList>
            <consortium name="The Broad Institute Genomics Platform"/>
            <consortium name="The Broad Institute Genome Sequencing Center for Infectious Disease"/>
            <person name="Wu L."/>
            <person name="Ma J."/>
        </authorList>
    </citation>
    <scope>NUCLEOTIDE SEQUENCE [LARGE SCALE GENOMIC DNA]</scope>
    <source>
        <strain evidence="2">KCTC 3950</strain>
    </source>
</reference>
<dbReference type="RefSeq" id="WP_377603571.1">
    <property type="nucleotide sequence ID" value="NZ_JBHUME010000008.1"/>
</dbReference>
<protein>
    <submittedName>
        <fullName evidence="1">Uncharacterized protein</fullName>
    </submittedName>
</protein>
<dbReference type="EMBL" id="JBHUME010000008">
    <property type="protein sequence ID" value="MFD2613559.1"/>
    <property type="molecule type" value="Genomic_DNA"/>
</dbReference>
<sequence length="97" mass="11792">MYLDKLELIITNHAYDKYCSRVKQIDRDELADQCKAHIQSGNWFRQKEYIKLDGIWWVFSIVKQSKLFFITCYGETTHHLPSAKKWQRVNKDRVRLR</sequence>
<keyword evidence="2" id="KW-1185">Reference proteome</keyword>
<gene>
    <name evidence="1" type="ORF">ACFSUF_14095</name>
</gene>
<accession>A0ABW5PF81</accession>
<organism evidence="1 2">
    <name type="scientific">Paenibacillus gansuensis</name>
    <dbReference type="NCBI Taxonomy" id="306542"/>
    <lineage>
        <taxon>Bacteria</taxon>
        <taxon>Bacillati</taxon>
        <taxon>Bacillota</taxon>
        <taxon>Bacilli</taxon>
        <taxon>Bacillales</taxon>
        <taxon>Paenibacillaceae</taxon>
        <taxon>Paenibacillus</taxon>
    </lineage>
</organism>